<organism evidence="1 2">
    <name type="scientific">Massilia varians</name>
    <dbReference type="NCBI Taxonomy" id="457921"/>
    <lineage>
        <taxon>Bacteria</taxon>
        <taxon>Pseudomonadati</taxon>
        <taxon>Pseudomonadota</taxon>
        <taxon>Betaproteobacteria</taxon>
        <taxon>Burkholderiales</taxon>
        <taxon>Oxalobacteraceae</taxon>
        <taxon>Telluria group</taxon>
        <taxon>Massilia</taxon>
    </lineage>
</organism>
<protein>
    <submittedName>
        <fullName evidence="1">Uncharacterized protein</fullName>
    </submittedName>
</protein>
<evidence type="ECO:0000313" key="1">
    <source>
        <dbReference type="EMBL" id="BDT59549.1"/>
    </source>
</evidence>
<reference evidence="1" key="1">
    <citation type="submission" date="2022-11" db="EMBL/GenBank/DDBJ databases">
        <title>Isolation and characterization of PLA-degrading bacterium Massilia sp. from Antarctic soil.</title>
        <authorList>
            <person name="Sato K."/>
            <person name="Gomez-Fuentes C."/>
            <person name="Ahmad S.A."/>
            <person name="Zulkharnain A."/>
        </authorList>
    </citation>
    <scope>NUCLEOTIDE SEQUENCE</scope>
    <source>
        <strain evidence="1">N-3</strain>
    </source>
</reference>
<name>A0ABM8C8E7_9BURK</name>
<dbReference type="EMBL" id="AP026966">
    <property type="protein sequence ID" value="BDT59549.1"/>
    <property type="molecule type" value="Genomic_DNA"/>
</dbReference>
<dbReference type="Proteomes" id="UP001163336">
    <property type="component" value="Chromosome"/>
</dbReference>
<dbReference type="RefSeq" id="WP_281908290.1">
    <property type="nucleotide sequence ID" value="NZ_AP026966.1"/>
</dbReference>
<keyword evidence="2" id="KW-1185">Reference proteome</keyword>
<sequence>MTHSDVTFADATEADVARLLDRVQVKKCTTRGCRNPAFDPASAQAHRDGKCEQCFMKNLDKELEKTQAAARRKLAQMDRLYWARGFTHRVEAWVHADGGDKQLSIWLADPTDDSIRDELQRAGADPAQGETLHPL</sequence>
<proteinExistence type="predicted"/>
<gene>
    <name evidence="1" type="ORF">MasN3_30430</name>
</gene>
<accession>A0ABM8C8E7</accession>
<evidence type="ECO:0000313" key="2">
    <source>
        <dbReference type="Proteomes" id="UP001163336"/>
    </source>
</evidence>